<keyword evidence="4" id="KW-1185">Reference proteome</keyword>
<dbReference type="EMBL" id="FN654275">
    <property type="protein sequence ID" value="CBY30357.1"/>
    <property type="molecule type" value="Genomic_DNA"/>
</dbReference>
<dbReference type="AlphaFoldDB" id="E4X8N8"/>
<gene>
    <name evidence="2" type="ORF">GSOID_T00004205001</name>
    <name evidence="3" type="ORF">GSOID_T00018221001</name>
</gene>
<dbReference type="Proteomes" id="UP000001307">
    <property type="component" value="Unassembled WGS sequence"/>
</dbReference>
<name>E4X8N8_OIKDI</name>
<accession>E4X8N8</accession>
<evidence type="ECO:0000313" key="3">
    <source>
        <dbReference type="EMBL" id="CBY30357.1"/>
    </source>
</evidence>
<feature type="region of interest" description="Disordered" evidence="1">
    <location>
        <begin position="147"/>
        <end position="176"/>
    </location>
</feature>
<sequence>MKLKKFWKIRCCCSSKNFFEPTFQEKVIEEGDDNPAFENQNTKTATISSPTKYRSSVFIDSLDKTSLQSRNTLPPENAKKVEFSRETSHVSENISSSVMLRDEFSDINDASIMTGFLEEELSRQGSPIFKEKKQKVKKEYKASTLRISPSVSSSSTDDTIKERKPDTLNRKRKRPDPTRTIVLSGMTQSKWKNADVFGTYNFVEFSGKYTTRPLYMREEKTNENRCVYLFYKSTSEKWCIGPDPKGDHCWIYCDSTSSIPTAKSMTPFWFEHVGSGTWEKCSISVSIKK</sequence>
<reference evidence="2" key="1">
    <citation type="journal article" date="2010" name="Science">
        <title>Plasticity of animal genome architecture unmasked by rapid evolution of a pelagic tunicate.</title>
        <authorList>
            <person name="Denoeud F."/>
            <person name="Henriet S."/>
            <person name="Mungpakdee S."/>
            <person name="Aury J.M."/>
            <person name="Da Silva C."/>
            <person name="Brinkmann H."/>
            <person name="Mikhaleva J."/>
            <person name="Olsen L.C."/>
            <person name="Jubin C."/>
            <person name="Canestro C."/>
            <person name="Bouquet J.M."/>
            <person name="Danks G."/>
            <person name="Poulain J."/>
            <person name="Campsteijn C."/>
            <person name="Adamski M."/>
            <person name="Cross I."/>
            <person name="Yadetie F."/>
            <person name="Muffato M."/>
            <person name="Louis A."/>
            <person name="Butcher S."/>
            <person name="Tsagkogeorga G."/>
            <person name="Konrad A."/>
            <person name="Singh S."/>
            <person name="Jensen M.F."/>
            <person name="Cong E.H."/>
            <person name="Eikeseth-Otteraa H."/>
            <person name="Noel B."/>
            <person name="Anthouard V."/>
            <person name="Porcel B.M."/>
            <person name="Kachouri-Lafond R."/>
            <person name="Nishino A."/>
            <person name="Ugolini M."/>
            <person name="Chourrout P."/>
            <person name="Nishida H."/>
            <person name="Aasland R."/>
            <person name="Huzurbazar S."/>
            <person name="Westhof E."/>
            <person name="Delsuc F."/>
            <person name="Lehrach H."/>
            <person name="Reinhardt R."/>
            <person name="Weissenbach J."/>
            <person name="Roy S.W."/>
            <person name="Artiguenave F."/>
            <person name="Postlethwait J.H."/>
            <person name="Manak J.R."/>
            <person name="Thompson E.M."/>
            <person name="Jaillon O."/>
            <person name="Du Pasquier L."/>
            <person name="Boudinot P."/>
            <person name="Liberles D.A."/>
            <person name="Volff J.N."/>
            <person name="Philippe H."/>
            <person name="Lenhard B."/>
            <person name="Roest Crollius H."/>
            <person name="Wincker P."/>
            <person name="Chourrout D."/>
        </authorList>
    </citation>
    <scope>NUCLEOTIDE SEQUENCE [LARGE SCALE GENOMIC DNA]</scope>
</reference>
<protein>
    <submittedName>
        <fullName evidence="2">Uncharacterized protein</fullName>
    </submittedName>
</protein>
<evidence type="ECO:0000313" key="2">
    <source>
        <dbReference type="EMBL" id="CBY08192.1"/>
    </source>
</evidence>
<dbReference type="EMBL" id="FN653029">
    <property type="protein sequence ID" value="CBY08192.1"/>
    <property type="molecule type" value="Genomic_DNA"/>
</dbReference>
<dbReference type="OrthoDB" id="10350706at2759"/>
<evidence type="ECO:0000313" key="4">
    <source>
        <dbReference type="Proteomes" id="UP000001307"/>
    </source>
</evidence>
<feature type="compositionally biased region" description="Basic and acidic residues" evidence="1">
    <location>
        <begin position="158"/>
        <end position="169"/>
    </location>
</feature>
<organism evidence="2">
    <name type="scientific">Oikopleura dioica</name>
    <name type="common">Tunicate</name>
    <dbReference type="NCBI Taxonomy" id="34765"/>
    <lineage>
        <taxon>Eukaryota</taxon>
        <taxon>Metazoa</taxon>
        <taxon>Chordata</taxon>
        <taxon>Tunicata</taxon>
        <taxon>Appendicularia</taxon>
        <taxon>Copelata</taxon>
        <taxon>Oikopleuridae</taxon>
        <taxon>Oikopleura</taxon>
    </lineage>
</organism>
<proteinExistence type="predicted"/>
<dbReference type="Proteomes" id="UP000011014">
    <property type="component" value="Unassembled WGS sequence"/>
</dbReference>
<evidence type="ECO:0000256" key="1">
    <source>
        <dbReference type="SAM" id="MobiDB-lite"/>
    </source>
</evidence>
<dbReference type="InParanoid" id="E4X8N8"/>